<comment type="function">
    <text evidence="9 10">Fluoride-specific ion channel. Important for reducing fluoride concentration in the cell, thus reducing its toxicity.</text>
</comment>
<comment type="subcellular location">
    <subcellularLocation>
        <location evidence="1 10">Cell membrane</location>
        <topology evidence="1 10">Multi-pass membrane protein</topology>
    </subcellularLocation>
</comment>
<dbReference type="EMBL" id="CP116341">
    <property type="protein sequence ID" value="WOV83380.1"/>
    <property type="molecule type" value="Genomic_DNA"/>
</dbReference>
<dbReference type="Pfam" id="PF02537">
    <property type="entry name" value="CRCB"/>
    <property type="match status" value="1"/>
</dbReference>
<reference evidence="11 12" key="1">
    <citation type="submission" date="2023-01" db="EMBL/GenBank/DDBJ databases">
        <title>Sporosarcina sp. nov., isolated from Korean tranditional fermented seafood 'Jeotgal'.</title>
        <authorList>
            <person name="Yang A.-I."/>
        </authorList>
    </citation>
    <scope>NUCLEOTIDE SEQUENCE [LARGE SCALE GENOMIC DNA]</scope>
    <source>
        <strain evidence="11 12">B2O-1</strain>
    </source>
</reference>
<feature type="binding site" evidence="10">
    <location>
        <position position="70"/>
    </location>
    <ligand>
        <name>Na(+)</name>
        <dbReference type="ChEBI" id="CHEBI:29101"/>
        <note>structural</note>
    </ligand>
</feature>
<evidence type="ECO:0000256" key="7">
    <source>
        <dbReference type="ARBA" id="ARBA00035120"/>
    </source>
</evidence>
<feature type="transmembrane region" description="Helical" evidence="10">
    <location>
        <begin position="60"/>
        <end position="79"/>
    </location>
</feature>
<evidence type="ECO:0000256" key="4">
    <source>
        <dbReference type="ARBA" id="ARBA00022989"/>
    </source>
</evidence>
<feature type="transmembrane region" description="Helical" evidence="10">
    <location>
        <begin position="6"/>
        <end position="23"/>
    </location>
</feature>
<comment type="activity regulation">
    <text evidence="10">Na(+) is not transported, but it plays an essential structural role and its presence is essential for fluoride channel function.</text>
</comment>
<dbReference type="HAMAP" id="MF_00454">
    <property type="entry name" value="FluC"/>
    <property type="match status" value="1"/>
</dbReference>
<name>A0ABZ0KST7_9BACL</name>
<dbReference type="Proteomes" id="UP001303532">
    <property type="component" value="Chromosome"/>
</dbReference>
<sequence length="119" mass="12587">MTGFELAAVAAGGFIGAIIRYQASGKLNINARIPYGTLLVNMLGCLIIGLVFGLELSVPLTFFLVSGVAGALTTFSTWLKEVLGMARLQQMMKAFGYMIGSVILGIGFVYAGYISGSFF</sequence>
<keyword evidence="4 10" id="KW-1133">Transmembrane helix</keyword>
<evidence type="ECO:0000313" key="12">
    <source>
        <dbReference type="Proteomes" id="UP001303532"/>
    </source>
</evidence>
<evidence type="ECO:0000313" key="11">
    <source>
        <dbReference type="EMBL" id="WOV83380.1"/>
    </source>
</evidence>
<keyword evidence="2 10" id="KW-1003">Cell membrane</keyword>
<evidence type="ECO:0000256" key="10">
    <source>
        <dbReference type="HAMAP-Rule" id="MF_00454"/>
    </source>
</evidence>
<comment type="similarity">
    <text evidence="7 10">Belongs to the fluoride channel Fluc/FEX (TC 1.A.43) family.</text>
</comment>
<keyword evidence="10" id="KW-0406">Ion transport</keyword>
<keyword evidence="6 10" id="KW-0407">Ion channel</keyword>
<organism evidence="11 12">
    <name type="scientific">Sporosarcina jeotgali</name>
    <dbReference type="NCBI Taxonomy" id="3020056"/>
    <lineage>
        <taxon>Bacteria</taxon>
        <taxon>Bacillati</taxon>
        <taxon>Bacillota</taxon>
        <taxon>Bacilli</taxon>
        <taxon>Bacillales</taxon>
        <taxon>Caryophanaceae</taxon>
        <taxon>Sporosarcina</taxon>
    </lineage>
</organism>
<protein>
    <recommendedName>
        <fullName evidence="10">Fluoride-specific ion channel FluC</fullName>
    </recommendedName>
</protein>
<evidence type="ECO:0000256" key="2">
    <source>
        <dbReference type="ARBA" id="ARBA00022475"/>
    </source>
</evidence>
<dbReference type="PANTHER" id="PTHR28259">
    <property type="entry name" value="FLUORIDE EXPORT PROTEIN 1-RELATED"/>
    <property type="match status" value="1"/>
</dbReference>
<evidence type="ECO:0000256" key="9">
    <source>
        <dbReference type="ARBA" id="ARBA00049940"/>
    </source>
</evidence>
<gene>
    <name evidence="10" type="primary">fluC</name>
    <name evidence="10" type="synonym">crcB</name>
    <name evidence="11" type="ORF">PGH26_10640</name>
</gene>
<feature type="binding site" evidence="10">
    <location>
        <position position="73"/>
    </location>
    <ligand>
        <name>Na(+)</name>
        <dbReference type="ChEBI" id="CHEBI:29101"/>
        <note>structural</note>
    </ligand>
</feature>
<accession>A0ABZ0KST7</accession>
<proteinExistence type="inferred from homology"/>
<evidence type="ECO:0000256" key="1">
    <source>
        <dbReference type="ARBA" id="ARBA00004651"/>
    </source>
</evidence>
<keyword evidence="12" id="KW-1185">Reference proteome</keyword>
<evidence type="ECO:0000256" key="5">
    <source>
        <dbReference type="ARBA" id="ARBA00023136"/>
    </source>
</evidence>
<evidence type="ECO:0000256" key="3">
    <source>
        <dbReference type="ARBA" id="ARBA00022692"/>
    </source>
</evidence>
<evidence type="ECO:0000256" key="8">
    <source>
        <dbReference type="ARBA" id="ARBA00035585"/>
    </source>
</evidence>
<feature type="transmembrane region" description="Helical" evidence="10">
    <location>
        <begin position="35"/>
        <end position="54"/>
    </location>
</feature>
<comment type="catalytic activity">
    <reaction evidence="8">
        <text>fluoride(in) = fluoride(out)</text>
        <dbReference type="Rhea" id="RHEA:76159"/>
        <dbReference type="ChEBI" id="CHEBI:17051"/>
    </reaction>
    <physiologicalReaction direction="left-to-right" evidence="8">
        <dbReference type="Rhea" id="RHEA:76160"/>
    </physiologicalReaction>
</comment>
<dbReference type="PANTHER" id="PTHR28259:SF1">
    <property type="entry name" value="FLUORIDE EXPORT PROTEIN 1-RELATED"/>
    <property type="match status" value="1"/>
</dbReference>
<feature type="transmembrane region" description="Helical" evidence="10">
    <location>
        <begin position="91"/>
        <end position="113"/>
    </location>
</feature>
<keyword evidence="3 10" id="KW-0812">Transmembrane</keyword>
<dbReference type="InterPro" id="IPR003691">
    <property type="entry name" value="FluC"/>
</dbReference>
<keyword evidence="5 10" id="KW-0472">Membrane</keyword>
<evidence type="ECO:0000256" key="6">
    <source>
        <dbReference type="ARBA" id="ARBA00023303"/>
    </source>
</evidence>
<keyword evidence="10" id="KW-0915">Sodium</keyword>
<keyword evidence="10" id="KW-0813">Transport</keyword>
<dbReference type="RefSeq" id="WP_323691071.1">
    <property type="nucleotide sequence ID" value="NZ_CP116341.1"/>
</dbReference>
<keyword evidence="10" id="KW-0479">Metal-binding</keyword>